<dbReference type="PROSITE" id="PS51099">
    <property type="entry name" value="PTS_EIIB_TYPE_2"/>
    <property type="match status" value="1"/>
</dbReference>
<evidence type="ECO:0000313" key="4">
    <source>
        <dbReference type="Proteomes" id="UP000241639"/>
    </source>
</evidence>
<dbReference type="Gene3D" id="3.40.50.2300">
    <property type="match status" value="1"/>
</dbReference>
<comment type="caution">
    <text evidence="3">The sequence shown here is derived from an EMBL/GenBank/DDBJ whole genome shotgun (WGS) entry which is preliminary data.</text>
</comment>
<gene>
    <name evidence="3" type="ORF">C8J48_1047</name>
</gene>
<reference evidence="3 4" key="1">
    <citation type="submission" date="2018-04" db="EMBL/GenBank/DDBJ databases">
        <title>Genomic Encyclopedia of Archaeal and Bacterial Type Strains, Phase II (KMG-II): from individual species to whole genera.</title>
        <authorList>
            <person name="Goeker M."/>
        </authorList>
    </citation>
    <scope>NUCLEOTIDE SEQUENCE [LARGE SCALE GENOMIC DNA]</scope>
    <source>
        <strain evidence="3 4">DSM 45169</strain>
    </source>
</reference>
<dbReference type="SUPFAM" id="SSF52794">
    <property type="entry name" value="PTS system IIB component-like"/>
    <property type="match status" value="1"/>
</dbReference>
<dbReference type="InterPro" id="IPR036095">
    <property type="entry name" value="PTS_EIIB-like_sf"/>
</dbReference>
<keyword evidence="4" id="KW-1185">Reference proteome</keyword>
<sequence length="93" mass="10309">MKKRVLVACGTGIATSTIVNDAIETLCKEYDIDAEILQIKVADIPAYQDSAHLLVTTTIIDNSYPFPVIHARSFLTGMGVEETKREILEELQK</sequence>
<dbReference type="RefSeq" id="WP_107725267.1">
    <property type="nucleotide sequence ID" value="NZ_PZZP01000001.1"/>
</dbReference>
<evidence type="ECO:0000313" key="3">
    <source>
        <dbReference type="EMBL" id="PTM58464.1"/>
    </source>
</evidence>
<evidence type="ECO:0000259" key="2">
    <source>
        <dbReference type="PROSITE" id="PS51099"/>
    </source>
</evidence>
<name>A0A2T4Z991_9BACL</name>
<proteinExistence type="predicted"/>
<organism evidence="3 4">
    <name type="scientific">Desmospora activa DSM 45169</name>
    <dbReference type="NCBI Taxonomy" id="1121389"/>
    <lineage>
        <taxon>Bacteria</taxon>
        <taxon>Bacillati</taxon>
        <taxon>Bacillota</taxon>
        <taxon>Bacilli</taxon>
        <taxon>Bacillales</taxon>
        <taxon>Thermoactinomycetaceae</taxon>
        <taxon>Desmospora</taxon>
    </lineage>
</organism>
<dbReference type="Pfam" id="PF02302">
    <property type="entry name" value="PTS_IIB"/>
    <property type="match status" value="1"/>
</dbReference>
<dbReference type="GO" id="GO:0009401">
    <property type="term" value="P:phosphoenolpyruvate-dependent sugar phosphotransferase system"/>
    <property type="evidence" value="ECO:0007669"/>
    <property type="project" value="InterPro"/>
</dbReference>
<feature type="domain" description="PTS EIIB type-2" evidence="2">
    <location>
        <begin position="3"/>
        <end position="93"/>
    </location>
</feature>
<dbReference type="EMBL" id="PZZP01000001">
    <property type="protein sequence ID" value="PTM58464.1"/>
    <property type="molecule type" value="Genomic_DNA"/>
</dbReference>
<dbReference type="InterPro" id="IPR013011">
    <property type="entry name" value="PTS_EIIB_2"/>
</dbReference>
<keyword evidence="1" id="KW-0808">Transferase</keyword>
<protein>
    <submittedName>
        <fullName evidence="3">PTS system IIB component (Gat family)</fullName>
    </submittedName>
</protein>
<dbReference type="InterPro" id="IPR003501">
    <property type="entry name" value="PTS_EIIB_2/3"/>
</dbReference>
<dbReference type="Proteomes" id="UP000241639">
    <property type="component" value="Unassembled WGS sequence"/>
</dbReference>
<dbReference type="OrthoDB" id="6505030at2"/>
<dbReference type="CDD" id="cd05566">
    <property type="entry name" value="PTS_IIB_galactitol"/>
    <property type="match status" value="1"/>
</dbReference>
<evidence type="ECO:0000256" key="1">
    <source>
        <dbReference type="ARBA" id="ARBA00022679"/>
    </source>
</evidence>
<dbReference type="GO" id="GO:0008982">
    <property type="term" value="F:protein-N(PI)-phosphohistidine-sugar phosphotransferase activity"/>
    <property type="evidence" value="ECO:0007669"/>
    <property type="project" value="InterPro"/>
</dbReference>
<accession>A0A2T4Z991</accession>
<dbReference type="AlphaFoldDB" id="A0A2T4Z991"/>